<evidence type="ECO:0000313" key="4">
    <source>
        <dbReference type="EMBL" id="KAK7075622.1"/>
    </source>
</evidence>
<keyword evidence="1" id="KW-0853">WD repeat</keyword>
<dbReference type="InterPro" id="IPR007148">
    <property type="entry name" value="SSU_processome_Utp12"/>
</dbReference>
<proteinExistence type="predicted"/>
<keyword evidence="2" id="KW-0677">Repeat</keyword>
<sequence>QLEAGPSATPHQLMQYVYHTSDPLKFVLEVLKKVKSSELEEAIIMLPLDRILELLIVLKSLLEKNSDVELLGKILILACRINLPQLLASSKAAPVIHALADLLPQKLKHVKDMIGFNLAGLQHLSDRIEQRSEDQMFAEASLNLRAKQQKKRKKDRTVKRVLMTI</sequence>
<evidence type="ECO:0000256" key="1">
    <source>
        <dbReference type="ARBA" id="ARBA00022574"/>
    </source>
</evidence>
<dbReference type="Proteomes" id="UP001381693">
    <property type="component" value="Unassembled WGS sequence"/>
</dbReference>
<comment type="caution">
    <text evidence="4">The sequence shown here is derived from an EMBL/GenBank/DDBJ whole genome shotgun (WGS) entry which is preliminary data.</text>
</comment>
<dbReference type="PANTHER" id="PTHR19853">
    <property type="entry name" value="WD REPEAT CONTAINING PROTEIN 3 WDR3"/>
    <property type="match status" value="1"/>
</dbReference>
<keyword evidence="5" id="KW-1185">Reference proteome</keyword>
<dbReference type="AlphaFoldDB" id="A0AAN9AA11"/>
<protein>
    <recommendedName>
        <fullName evidence="3">Small-subunit processome Utp12 domain-containing protein</fullName>
    </recommendedName>
</protein>
<dbReference type="PANTHER" id="PTHR19853:SF0">
    <property type="entry name" value="WD REPEAT-CONTAINING PROTEIN 3"/>
    <property type="match status" value="1"/>
</dbReference>
<evidence type="ECO:0000256" key="2">
    <source>
        <dbReference type="ARBA" id="ARBA00022737"/>
    </source>
</evidence>
<dbReference type="Pfam" id="PF04003">
    <property type="entry name" value="Utp12"/>
    <property type="match status" value="1"/>
</dbReference>
<feature type="domain" description="Small-subunit processome Utp12" evidence="3">
    <location>
        <begin position="26"/>
        <end position="125"/>
    </location>
</feature>
<dbReference type="GO" id="GO:0030515">
    <property type="term" value="F:snoRNA binding"/>
    <property type="evidence" value="ECO:0007669"/>
    <property type="project" value="TreeGrafter"/>
</dbReference>
<evidence type="ECO:0000313" key="5">
    <source>
        <dbReference type="Proteomes" id="UP001381693"/>
    </source>
</evidence>
<reference evidence="4 5" key="1">
    <citation type="submission" date="2023-11" db="EMBL/GenBank/DDBJ databases">
        <title>Halocaridina rubra genome assembly.</title>
        <authorList>
            <person name="Smith C."/>
        </authorList>
    </citation>
    <scope>NUCLEOTIDE SEQUENCE [LARGE SCALE GENOMIC DNA]</scope>
    <source>
        <strain evidence="4">EP-1</strain>
        <tissue evidence="4">Whole</tissue>
    </source>
</reference>
<organism evidence="4 5">
    <name type="scientific">Halocaridina rubra</name>
    <name type="common">Hawaiian red shrimp</name>
    <dbReference type="NCBI Taxonomy" id="373956"/>
    <lineage>
        <taxon>Eukaryota</taxon>
        <taxon>Metazoa</taxon>
        <taxon>Ecdysozoa</taxon>
        <taxon>Arthropoda</taxon>
        <taxon>Crustacea</taxon>
        <taxon>Multicrustacea</taxon>
        <taxon>Malacostraca</taxon>
        <taxon>Eumalacostraca</taxon>
        <taxon>Eucarida</taxon>
        <taxon>Decapoda</taxon>
        <taxon>Pleocyemata</taxon>
        <taxon>Caridea</taxon>
        <taxon>Atyoidea</taxon>
        <taxon>Atyidae</taxon>
        <taxon>Halocaridina</taxon>
    </lineage>
</organism>
<dbReference type="GO" id="GO:0032040">
    <property type="term" value="C:small-subunit processome"/>
    <property type="evidence" value="ECO:0007669"/>
    <property type="project" value="TreeGrafter"/>
</dbReference>
<dbReference type="EMBL" id="JAXCGZ010010336">
    <property type="protein sequence ID" value="KAK7075622.1"/>
    <property type="molecule type" value="Genomic_DNA"/>
</dbReference>
<name>A0AAN9AA11_HALRR</name>
<accession>A0AAN9AA11</accession>
<dbReference type="GO" id="GO:0034388">
    <property type="term" value="C:Pwp2p-containing subcomplex of 90S preribosome"/>
    <property type="evidence" value="ECO:0007669"/>
    <property type="project" value="TreeGrafter"/>
</dbReference>
<evidence type="ECO:0000259" key="3">
    <source>
        <dbReference type="Pfam" id="PF04003"/>
    </source>
</evidence>
<dbReference type="InterPro" id="IPR051570">
    <property type="entry name" value="TBC1_cilium_biogenesis"/>
</dbReference>
<gene>
    <name evidence="4" type="ORF">SK128_022042</name>
</gene>
<feature type="non-terminal residue" evidence="4">
    <location>
        <position position="1"/>
    </location>
</feature>
<dbReference type="GO" id="GO:0030490">
    <property type="term" value="P:maturation of SSU-rRNA"/>
    <property type="evidence" value="ECO:0007669"/>
    <property type="project" value="TreeGrafter"/>
</dbReference>